<keyword evidence="1" id="KW-0812">Transmembrane</keyword>
<dbReference type="Proteomes" id="UP000597762">
    <property type="component" value="Unassembled WGS sequence"/>
</dbReference>
<evidence type="ECO:0000313" key="2">
    <source>
        <dbReference type="EMBL" id="CAE1261075.1"/>
    </source>
</evidence>
<name>A0A812C9B0_ACAPH</name>
<evidence type="ECO:0000256" key="1">
    <source>
        <dbReference type="SAM" id="Phobius"/>
    </source>
</evidence>
<dbReference type="AlphaFoldDB" id="A0A812C9B0"/>
<reference evidence="2" key="1">
    <citation type="submission" date="2021-01" db="EMBL/GenBank/DDBJ databases">
        <authorList>
            <person name="Li R."/>
            <person name="Bekaert M."/>
        </authorList>
    </citation>
    <scope>NUCLEOTIDE SEQUENCE</scope>
    <source>
        <strain evidence="2">Farmed</strain>
    </source>
</reference>
<gene>
    <name evidence="2" type="ORF">SPHA_32570</name>
</gene>
<keyword evidence="1" id="KW-1133">Transmembrane helix</keyword>
<sequence length="185" mass="21729">MHAYERLRKRKDRNDNPRVQNALILFLPKHCNPCYFQASISILFPPSIVCLPLIQSIFRGFFGFQRFRQPLLLPLLHLLISSRISLSGFTSEYSFESDSFLPLTRLSFLSIKRFSSFSTHPIHSHFDSFDFHLLILRLFLPCVSLFLLTFPNDPCLLKVEFFLSFFLSFVVSIYRSIYLSIFLTE</sequence>
<evidence type="ECO:0000313" key="3">
    <source>
        <dbReference type="Proteomes" id="UP000597762"/>
    </source>
</evidence>
<dbReference type="EMBL" id="CAHIKZ030001358">
    <property type="protein sequence ID" value="CAE1261075.1"/>
    <property type="molecule type" value="Genomic_DNA"/>
</dbReference>
<feature type="transmembrane region" description="Helical" evidence="1">
    <location>
        <begin position="131"/>
        <end position="150"/>
    </location>
</feature>
<keyword evidence="1" id="KW-0472">Membrane</keyword>
<accession>A0A812C9B0</accession>
<keyword evidence="3" id="KW-1185">Reference proteome</keyword>
<protein>
    <submittedName>
        <fullName evidence="2">Uncharacterized protein</fullName>
    </submittedName>
</protein>
<proteinExistence type="predicted"/>
<feature type="transmembrane region" description="Helical" evidence="1">
    <location>
        <begin position="162"/>
        <end position="183"/>
    </location>
</feature>
<organism evidence="2 3">
    <name type="scientific">Acanthosepion pharaonis</name>
    <name type="common">Pharaoh cuttlefish</name>
    <name type="synonym">Sepia pharaonis</name>
    <dbReference type="NCBI Taxonomy" id="158019"/>
    <lineage>
        <taxon>Eukaryota</taxon>
        <taxon>Metazoa</taxon>
        <taxon>Spiralia</taxon>
        <taxon>Lophotrochozoa</taxon>
        <taxon>Mollusca</taxon>
        <taxon>Cephalopoda</taxon>
        <taxon>Coleoidea</taxon>
        <taxon>Decapodiformes</taxon>
        <taxon>Sepiida</taxon>
        <taxon>Sepiina</taxon>
        <taxon>Sepiidae</taxon>
        <taxon>Acanthosepion</taxon>
    </lineage>
</organism>
<comment type="caution">
    <text evidence="2">The sequence shown here is derived from an EMBL/GenBank/DDBJ whole genome shotgun (WGS) entry which is preliminary data.</text>
</comment>